<dbReference type="InterPro" id="IPR029052">
    <property type="entry name" value="Metallo-depent_PP-like"/>
</dbReference>
<dbReference type="Gene3D" id="3.60.21.10">
    <property type="match status" value="1"/>
</dbReference>
<gene>
    <name evidence="4" type="ORF">NCTC10571_01587</name>
</gene>
<feature type="domain" description="Purple acid phosphatase N-terminal" evidence="3">
    <location>
        <begin position="50"/>
        <end position="139"/>
    </location>
</feature>
<proteinExistence type="predicted"/>
<dbReference type="GO" id="GO:0046872">
    <property type="term" value="F:metal ion binding"/>
    <property type="evidence" value="ECO:0007669"/>
    <property type="project" value="InterPro"/>
</dbReference>
<accession>A0A378NST6</accession>
<dbReference type="InterPro" id="IPR039331">
    <property type="entry name" value="PAPs-like"/>
</dbReference>
<dbReference type="InterPro" id="IPR015914">
    <property type="entry name" value="PAPs_N"/>
</dbReference>
<dbReference type="RefSeq" id="WP_115151764.1">
    <property type="nucleotide sequence ID" value="NZ_UGPP01000001.1"/>
</dbReference>
<dbReference type="GO" id="GO:0003993">
    <property type="term" value="F:acid phosphatase activity"/>
    <property type="evidence" value="ECO:0007669"/>
    <property type="project" value="InterPro"/>
</dbReference>
<evidence type="ECO:0000256" key="1">
    <source>
        <dbReference type="ARBA" id="ARBA00022729"/>
    </source>
</evidence>
<dbReference type="Pfam" id="PF16656">
    <property type="entry name" value="Pur_ac_phosph_N"/>
    <property type="match status" value="1"/>
</dbReference>
<dbReference type="PANTHER" id="PTHR22953:SF153">
    <property type="entry name" value="PURPLE ACID PHOSPHATASE"/>
    <property type="match status" value="1"/>
</dbReference>
<feature type="domain" description="Calcineurin-like phosphoesterase" evidence="2">
    <location>
        <begin position="172"/>
        <end position="350"/>
    </location>
</feature>
<evidence type="ECO:0000313" key="5">
    <source>
        <dbReference type="Proteomes" id="UP000255234"/>
    </source>
</evidence>
<dbReference type="EMBL" id="UGPP01000001">
    <property type="protein sequence ID" value="STY71431.1"/>
    <property type="molecule type" value="Genomic_DNA"/>
</dbReference>
<dbReference type="PANTHER" id="PTHR22953">
    <property type="entry name" value="ACID PHOSPHATASE RELATED"/>
    <property type="match status" value="1"/>
</dbReference>
<dbReference type="AlphaFoldDB" id="A0A378NST6"/>
<keyword evidence="1" id="KW-0732">Signal</keyword>
<name>A0A378NST6_9FIRM</name>
<dbReference type="InterPro" id="IPR004843">
    <property type="entry name" value="Calcineurin-like_PHP"/>
</dbReference>
<dbReference type="Proteomes" id="UP000255234">
    <property type="component" value="Unassembled WGS sequence"/>
</dbReference>
<organism evidence="4 5">
    <name type="scientific">Megamonas hypermegale</name>
    <dbReference type="NCBI Taxonomy" id="158847"/>
    <lineage>
        <taxon>Bacteria</taxon>
        <taxon>Bacillati</taxon>
        <taxon>Bacillota</taxon>
        <taxon>Negativicutes</taxon>
        <taxon>Selenomonadales</taxon>
        <taxon>Selenomonadaceae</taxon>
        <taxon>Megamonas</taxon>
    </lineage>
</organism>
<evidence type="ECO:0000259" key="3">
    <source>
        <dbReference type="Pfam" id="PF16656"/>
    </source>
</evidence>
<protein>
    <submittedName>
        <fullName evidence="4">Exopolysaccharide biosynthesis protein related to N-acetylglucosamine-1-phosphodiester alpha-N-acetylglucosaminidase</fullName>
    </submittedName>
</protein>
<dbReference type="Pfam" id="PF00149">
    <property type="entry name" value="Metallophos"/>
    <property type="match status" value="1"/>
</dbReference>
<evidence type="ECO:0000313" key="4">
    <source>
        <dbReference type="EMBL" id="STY71431.1"/>
    </source>
</evidence>
<dbReference type="InterPro" id="IPR008963">
    <property type="entry name" value="Purple_acid_Pase-like_N"/>
</dbReference>
<sequence>MKKRIIISVLLLIIICAVGIMSYSPLRNKIEQIFFATKVYNLLNSEEYMNLHQVITKDSANSRTIMWQSLNDREDFVLEYKQENEDEILQAKPQKSVLDIDNKKIYIYAVTLENLKADMVYDYRLGFENNRSDWYKLKTAKENNNKFKALIFPDSQSNDYTEWKSLAMNAWQNNQDSDFFINMGDLVDNGYDLVQWNGWFDGVEPMVNNIPVAPVQGNHETYTTDWQVAMPNVYLEMFKLPTNGNDKYQNQYYSFDYGDVHFTVINTQDDEMAEFEPDLLNEQLKWLENDLATTDKKWKVVLMHRDILNYGRDAKPLGDEISFSRHGEIYMPIFDKYDVDAVLTAHLHTYRRRALIRDFAQDEQGTLYILTGVAGNVRYPSLWHKNPLDEYVPPQPETNNYLVLEADENSLTFNCYLPDSTQIDTVTLTK</sequence>
<reference evidence="4 5" key="1">
    <citation type="submission" date="2018-06" db="EMBL/GenBank/DDBJ databases">
        <authorList>
            <consortium name="Pathogen Informatics"/>
            <person name="Doyle S."/>
        </authorList>
    </citation>
    <scope>NUCLEOTIDE SEQUENCE [LARGE SCALE GENOMIC DNA]</scope>
    <source>
        <strain evidence="4 5">NCTC10571</strain>
    </source>
</reference>
<evidence type="ECO:0000259" key="2">
    <source>
        <dbReference type="Pfam" id="PF00149"/>
    </source>
</evidence>
<dbReference type="SUPFAM" id="SSF56300">
    <property type="entry name" value="Metallo-dependent phosphatases"/>
    <property type="match status" value="1"/>
</dbReference>
<dbReference type="Gene3D" id="2.60.40.380">
    <property type="entry name" value="Purple acid phosphatase-like, N-terminal"/>
    <property type="match status" value="1"/>
</dbReference>
<dbReference type="SUPFAM" id="SSF49363">
    <property type="entry name" value="Purple acid phosphatase, N-terminal domain"/>
    <property type="match status" value="1"/>
</dbReference>